<comment type="subcellular location">
    <subcellularLocation>
        <location evidence="1">Cell membrane</location>
        <topology evidence="1">Multi-pass membrane protein</topology>
    </subcellularLocation>
</comment>
<keyword evidence="15" id="KW-0186">Copper</keyword>
<dbReference type="SUPFAM" id="SSF55008">
    <property type="entry name" value="HMA, heavy metal-associated domain"/>
    <property type="match status" value="2"/>
</dbReference>
<feature type="transmembrane region" description="Helical" evidence="21">
    <location>
        <begin position="737"/>
        <end position="758"/>
    </location>
</feature>
<evidence type="ECO:0000256" key="4">
    <source>
        <dbReference type="ARBA" id="ARBA00015102"/>
    </source>
</evidence>
<feature type="compositionally biased region" description="Polar residues" evidence="22">
    <location>
        <begin position="74"/>
        <end position="89"/>
    </location>
</feature>
<dbReference type="Gene3D" id="3.40.50.1000">
    <property type="entry name" value="HAD superfamily/HAD-like"/>
    <property type="match status" value="1"/>
</dbReference>
<dbReference type="GO" id="GO:0140581">
    <property type="term" value="F:P-type monovalent copper transporter activity"/>
    <property type="evidence" value="ECO:0007669"/>
    <property type="project" value="UniProtKB-EC"/>
</dbReference>
<dbReference type="CDD" id="cd02094">
    <property type="entry name" value="P-type_ATPase_Cu-like"/>
    <property type="match status" value="1"/>
</dbReference>
<feature type="transmembrane region" description="Helical" evidence="21">
    <location>
        <begin position="397"/>
        <end position="419"/>
    </location>
</feature>
<evidence type="ECO:0000256" key="17">
    <source>
        <dbReference type="ARBA" id="ARBA00023136"/>
    </source>
</evidence>
<comment type="catalytic activity">
    <reaction evidence="20">
        <text>Cu(+)(in) + ATP + H2O = Cu(+)(out) + ADP + phosphate + H(+)</text>
        <dbReference type="Rhea" id="RHEA:25792"/>
        <dbReference type="ChEBI" id="CHEBI:15377"/>
        <dbReference type="ChEBI" id="CHEBI:15378"/>
        <dbReference type="ChEBI" id="CHEBI:30616"/>
        <dbReference type="ChEBI" id="CHEBI:43474"/>
        <dbReference type="ChEBI" id="CHEBI:49552"/>
        <dbReference type="ChEBI" id="CHEBI:456216"/>
        <dbReference type="EC" id="7.2.2.8"/>
    </reaction>
</comment>
<evidence type="ECO:0000256" key="5">
    <source>
        <dbReference type="ARBA" id="ARBA00022448"/>
    </source>
</evidence>
<dbReference type="InterPro" id="IPR001757">
    <property type="entry name" value="P_typ_ATPase"/>
</dbReference>
<dbReference type="GO" id="GO:0055070">
    <property type="term" value="P:copper ion homeostasis"/>
    <property type="evidence" value="ECO:0007669"/>
    <property type="project" value="TreeGrafter"/>
</dbReference>
<evidence type="ECO:0000256" key="9">
    <source>
        <dbReference type="ARBA" id="ARBA00022741"/>
    </source>
</evidence>
<dbReference type="Pfam" id="PF00403">
    <property type="entry name" value="HMA"/>
    <property type="match status" value="2"/>
</dbReference>
<name>G9WLR0_9FIRM</name>
<feature type="domain" description="HMA" evidence="23">
    <location>
        <begin position="805"/>
        <end position="870"/>
    </location>
</feature>
<keyword evidence="11 21" id="KW-0067">ATP-binding</keyword>
<reference evidence="24" key="1">
    <citation type="submission" date="2011-08" db="EMBL/GenBank/DDBJ databases">
        <authorList>
            <consortium name="The Broad Institute Genome Sequencing Platform"/>
            <person name="Earl A."/>
            <person name="Ward D."/>
            <person name="Feldgarden M."/>
            <person name="Gevers D."/>
            <person name="Sizova M."/>
            <person name="Hazen A."/>
            <person name="Epstein S."/>
            <person name="Young S.K."/>
            <person name="Zeng Q."/>
            <person name="Gargeya S."/>
            <person name="Fitzgerald M."/>
            <person name="Haas B."/>
            <person name="Abouelleil A."/>
            <person name="Alvarado L."/>
            <person name="Arachchi H.M."/>
            <person name="Berlin A."/>
            <person name="Brown A."/>
            <person name="Chapman S.B."/>
            <person name="Chen Z."/>
            <person name="Dunbar C."/>
            <person name="Freedman E."/>
            <person name="Gearin G."/>
            <person name="Gellesch M."/>
            <person name="Goldberg J."/>
            <person name="Griggs A."/>
            <person name="Gujja S."/>
            <person name="Heiman D."/>
            <person name="Howarth C."/>
            <person name="Larson L."/>
            <person name="Lui A."/>
            <person name="MacDonald P.J.P."/>
            <person name="Montmayeur A."/>
            <person name="Murphy C."/>
            <person name="Neiman D."/>
            <person name="Pearson M."/>
            <person name="Priest M."/>
            <person name="Roberts A."/>
            <person name="Saif S."/>
            <person name="Shea T."/>
            <person name="Shenoy N."/>
            <person name="Sisk P."/>
            <person name="Stolte C."/>
            <person name="Sykes S."/>
            <person name="Wortman J."/>
            <person name="Nusbaum C."/>
            <person name="Birren B."/>
        </authorList>
    </citation>
    <scope>NUCLEOTIDE SEQUENCE</scope>
    <source>
        <strain evidence="24">ACB1</strain>
    </source>
</reference>
<keyword evidence="12" id="KW-0460">Magnesium</keyword>
<dbReference type="NCBIfam" id="TIGR00003">
    <property type="entry name" value="copper ion binding protein"/>
    <property type="match status" value="1"/>
</dbReference>
<keyword evidence="21" id="KW-1003">Cell membrane</keyword>
<dbReference type="SFLD" id="SFLDS00003">
    <property type="entry name" value="Haloacid_Dehalogenase"/>
    <property type="match status" value="1"/>
</dbReference>
<dbReference type="SFLD" id="SFLDG00002">
    <property type="entry name" value="C1.7:_P-type_atpase_like"/>
    <property type="match status" value="1"/>
</dbReference>
<dbReference type="PROSITE" id="PS00154">
    <property type="entry name" value="ATPASE_E1_E2"/>
    <property type="match status" value="1"/>
</dbReference>
<keyword evidence="13" id="KW-1278">Translocase</keyword>
<dbReference type="SUPFAM" id="SSF56784">
    <property type="entry name" value="HAD-like"/>
    <property type="match status" value="1"/>
</dbReference>
<keyword evidence="14 21" id="KW-1133">Transmembrane helix</keyword>
<dbReference type="EC" id="7.2.2.8" evidence="3"/>
<dbReference type="InterPro" id="IPR017969">
    <property type="entry name" value="Heavy-metal-associated_CS"/>
</dbReference>
<dbReference type="PANTHER" id="PTHR43520">
    <property type="entry name" value="ATP7, ISOFORM B"/>
    <property type="match status" value="1"/>
</dbReference>
<dbReference type="InterPro" id="IPR036163">
    <property type="entry name" value="HMA_dom_sf"/>
</dbReference>
<keyword evidence="16" id="KW-0406">Ion transport</keyword>
<evidence type="ECO:0000256" key="8">
    <source>
        <dbReference type="ARBA" id="ARBA00022737"/>
    </source>
</evidence>
<comment type="caution">
    <text evidence="24">The sequence shown here is derived from an EMBL/GenBank/DDBJ whole genome shotgun (WGS) entry which is preliminary data.</text>
</comment>
<protein>
    <recommendedName>
        <fullName evidence="4">Copper-exporting P-type ATPase</fullName>
        <ecNumber evidence="3">7.2.2.8</ecNumber>
    </recommendedName>
    <alternativeName>
        <fullName evidence="18">Copper-exporting P-type ATPase A</fullName>
    </alternativeName>
    <alternativeName>
        <fullName evidence="19">Cu(+)-exporting ATPase</fullName>
    </alternativeName>
</protein>
<dbReference type="NCBIfam" id="TIGR01494">
    <property type="entry name" value="ATPase_P-type"/>
    <property type="match status" value="1"/>
</dbReference>
<dbReference type="NCBIfam" id="TIGR01525">
    <property type="entry name" value="ATPase-IB_hvy"/>
    <property type="match status" value="1"/>
</dbReference>
<dbReference type="Gene3D" id="3.40.1110.10">
    <property type="entry name" value="Calcium-transporting ATPase, cytoplasmic domain N"/>
    <property type="match status" value="1"/>
</dbReference>
<evidence type="ECO:0000256" key="6">
    <source>
        <dbReference type="ARBA" id="ARBA00022692"/>
    </source>
</evidence>
<dbReference type="AlphaFoldDB" id="G9WLR0"/>
<dbReference type="InterPro" id="IPR059000">
    <property type="entry name" value="ATPase_P-type_domA"/>
</dbReference>
<dbReference type="NCBIfam" id="TIGR01511">
    <property type="entry name" value="ATPase-IB1_Cu"/>
    <property type="match status" value="1"/>
</dbReference>
<evidence type="ECO:0000256" key="14">
    <source>
        <dbReference type="ARBA" id="ARBA00022989"/>
    </source>
</evidence>
<dbReference type="GO" id="GO:0005524">
    <property type="term" value="F:ATP binding"/>
    <property type="evidence" value="ECO:0007669"/>
    <property type="project" value="UniProtKB-UniRule"/>
</dbReference>
<dbReference type="SFLD" id="SFLDF00027">
    <property type="entry name" value="p-type_atpase"/>
    <property type="match status" value="1"/>
</dbReference>
<dbReference type="PANTHER" id="PTHR43520:SF8">
    <property type="entry name" value="P-TYPE CU(+) TRANSPORTER"/>
    <property type="match status" value="1"/>
</dbReference>
<evidence type="ECO:0000256" key="12">
    <source>
        <dbReference type="ARBA" id="ARBA00022842"/>
    </source>
</evidence>
<dbReference type="CDD" id="cd00371">
    <property type="entry name" value="HMA"/>
    <property type="match status" value="2"/>
</dbReference>
<dbReference type="RefSeq" id="WP_009534138.1">
    <property type="nucleotide sequence ID" value="NZ_KE148312.1"/>
</dbReference>
<dbReference type="InterPro" id="IPR044492">
    <property type="entry name" value="P_typ_ATPase_HD_dom"/>
</dbReference>
<dbReference type="InterPro" id="IPR023298">
    <property type="entry name" value="ATPase_P-typ_TM_dom_sf"/>
</dbReference>
<evidence type="ECO:0000256" key="15">
    <source>
        <dbReference type="ARBA" id="ARBA00023008"/>
    </source>
</evidence>
<reference evidence="24" key="2">
    <citation type="submission" date="2013-03" db="EMBL/GenBank/DDBJ databases">
        <title>The Genome Sequence of Oribacterium sp. ACB1.</title>
        <authorList>
            <consortium name="The Broad Institute Genomics Platform"/>
            <consortium name="The Broad Institute Genome Sequencing Center for Infectious Disease"/>
            <person name="Earl A."/>
            <person name="Ward D."/>
            <person name="Feldgarden M."/>
            <person name="Gevers D."/>
            <person name="Sizova M."/>
            <person name="Hazen A."/>
            <person name="Epstein S."/>
            <person name="Walker B."/>
            <person name="Young S."/>
            <person name="Zeng Q."/>
            <person name="Gargeya S."/>
            <person name="Fitzgerald M."/>
            <person name="Haas B."/>
            <person name="Abouelleil A."/>
            <person name="Allen A.W."/>
            <person name="Alvarado L."/>
            <person name="Arachchi H.M."/>
            <person name="Berlin A.M."/>
            <person name="Chapman S.B."/>
            <person name="Gainer-Dewar J."/>
            <person name="Goldberg J."/>
            <person name="Griggs A."/>
            <person name="Gujja S."/>
            <person name="Hansen M."/>
            <person name="Howarth C."/>
            <person name="Imamovic A."/>
            <person name="Ireland A."/>
            <person name="Larimer J."/>
            <person name="McCowan C."/>
            <person name="Murphy C."/>
            <person name="Pearson M."/>
            <person name="Poon T.W."/>
            <person name="Priest M."/>
            <person name="Roberts A."/>
            <person name="Saif S."/>
            <person name="Shea T."/>
            <person name="Sisk P."/>
            <person name="Sykes S."/>
            <person name="Wortman J."/>
            <person name="Nusbaum C."/>
            <person name="Birren B."/>
        </authorList>
    </citation>
    <scope>NUCLEOTIDE SEQUENCE [LARGE SCALE GENOMIC DNA]</scope>
    <source>
        <strain evidence="24">ACB1</strain>
    </source>
</reference>
<evidence type="ECO:0000256" key="11">
    <source>
        <dbReference type="ARBA" id="ARBA00022840"/>
    </source>
</evidence>
<dbReference type="PRINTS" id="PR00119">
    <property type="entry name" value="CATATPASE"/>
</dbReference>
<dbReference type="Gene3D" id="3.30.70.100">
    <property type="match status" value="2"/>
</dbReference>
<keyword evidence="17 21" id="KW-0472">Membrane</keyword>
<dbReference type="GO" id="GO:0043682">
    <property type="term" value="F:P-type divalent copper transporter activity"/>
    <property type="evidence" value="ECO:0007669"/>
    <property type="project" value="TreeGrafter"/>
</dbReference>
<feature type="transmembrane region" description="Helical" evidence="21">
    <location>
        <begin position="364"/>
        <end position="385"/>
    </location>
</feature>
<evidence type="ECO:0000256" key="3">
    <source>
        <dbReference type="ARBA" id="ARBA00012517"/>
    </source>
</evidence>
<evidence type="ECO:0000259" key="23">
    <source>
        <dbReference type="PROSITE" id="PS50846"/>
    </source>
</evidence>
<keyword evidence="10" id="KW-0187">Copper transport</keyword>
<evidence type="ECO:0000313" key="24">
    <source>
        <dbReference type="EMBL" id="EHL12715.1"/>
    </source>
</evidence>
<dbReference type="FunFam" id="2.70.150.10:FF:000002">
    <property type="entry name" value="Copper-transporting ATPase 1, putative"/>
    <property type="match status" value="1"/>
</dbReference>
<comment type="similarity">
    <text evidence="2 21">Belongs to the cation transport ATPase (P-type) (TC 3.A.3) family. Type IB subfamily.</text>
</comment>
<dbReference type="InterPro" id="IPR023299">
    <property type="entry name" value="ATPase_P-typ_cyto_dom_N"/>
</dbReference>
<dbReference type="Pfam" id="PF00702">
    <property type="entry name" value="Hydrolase"/>
    <property type="match status" value="1"/>
</dbReference>
<evidence type="ECO:0000256" key="1">
    <source>
        <dbReference type="ARBA" id="ARBA00004651"/>
    </source>
</evidence>
<evidence type="ECO:0000313" key="25">
    <source>
        <dbReference type="Proteomes" id="UP000018461"/>
    </source>
</evidence>
<dbReference type="SUPFAM" id="SSF81665">
    <property type="entry name" value="Calcium ATPase, transmembrane domain M"/>
    <property type="match status" value="1"/>
</dbReference>
<dbReference type="PROSITE" id="PS50846">
    <property type="entry name" value="HMA_2"/>
    <property type="match status" value="2"/>
</dbReference>
<keyword evidence="9 21" id="KW-0547">Nucleotide-binding</keyword>
<proteinExistence type="inferred from homology"/>
<dbReference type="Pfam" id="PF00122">
    <property type="entry name" value="E1-E2_ATPase"/>
    <property type="match status" value="1"/>
</dbReference>
<dbReference type="STRING" id="796943.HMPREF9625_00269"/>
<feature type="transmembrane region" description="Helical" evidence="21">
    <location>
        <begin position="174"/>
        <end position="196"/>
    </location>
</feature>
<gene>
    <name evidence="24" type="ORF">HMPREF9625_00269</name>
</gene>
<dbReference type="GO" id="GO:0005886">
    <property type="term" value="C:plasma membrane"/>
    <property type="evidence" value="ECO:0007669"/>
    <property type="project" value="UniProtKB-SubCell"/>
</dbReference>
<evidence type="ECO:0000256" key="7">
    <source>
        <dbReference type="ARBA" id="ARBA00022723"/>
    </source>
</evidence>
<dbReference type="InterPro" id="IPR018303">
    <property type="entry name" value="ATPase_P-typ_P_site"/>
</dbReference>
<dbReference type="EMBL" id="AFZC02000003">
    <property type="protein sequence ID" value="EHL12715.1"/>
    <property type="molecule type" value="Genomic_DNA"/>
</dbReference>
<dbReference type="PROSITE" id="PS01047">
    <property type="entry name" value="HMA_1"/>
    <property type="match status" value="1"/>
</dbReference>
<feature type="transmembrane region" description="Helical" evidence="21">
    <location>
        <begin position="108"/>
        <end position="128"/>
    </location>
</feature>
<keyword evidence="5" id="KW-0813">Transport</keyword>
<evidence type="ECO:0000256" key="10">
    <source>
        <dbReference type="ARBA" id="ARBA00022796"/>
    </source>
</evidence>
<feature type="region of interest" description="Disordered" evidence="22">
    <location>
        <begin position="67"/>
        <end position="89"/>
    </location>
</feature>
<dbReference type="InterPro" id="IPR023214">
    <property type="entry name" value="HAD_sf"/>
</dbReference>
<evidence type="ECO:0000256" key="19">
    <source>
        <dbReference type="ARBA" id="ARBA00033239"/>
    </source>
</evidence>
<sequence>MKKYTVTGMSCAACQARVEKAVGKLPGVTSCSVSLLTNSLIVEGEASETTIQEAVEKAGYGFVSEENQSKTKDYQNGNRSSAGQNNRGQASFSDQETAALKKRFLHSLLFLVLLMSLSMGPMLFHFSLPTVLQYPGILALTEMLLAIIVMLINKKFFTSGFSALFHLSPNMDSLVALGSTASFLYSLGVLYGINYYLEIGNQEMAHHIGHHLYFETAAMIPTLITLGKMLESISKGRTTSALQGLMNLSPKTAVVVRDGVESTVPIEEVEVNDTFLVKPGEQIPVDGIVLSGRTAVDESALTGESIPVDKEEGAKLSAGTLNRSGFITGRAVRVGKDTSLSQIIEMVSNAAATKAPISRIADKISAVFVPFVMGVALLTFFIVLGSGAEFSSALSRGVAVLVISCPCALGLATPVAIMVGNGVGAKNGILFKTASSLEEAGKIEILALDKTGTLTNGSPIVTDISPVKEEKREVLLQLAVSIEKNSEHPLAKAIEVYGEEHHISPYPVEDFQAMTGHGVSASYQGERLFACSEGYVREHFSVEEGFLERLDSLSKEGKTNLFFVKGEEVLGAISVADSLKEDAKDAIAELKKQGIFTVMLTGDRKSTAEAIAKEAGVDLVVSEVLPDGKEKVIKRLQAYGKVAMVGDGINDAVALTRADLGIAIGAGTDVAIDAADIVLMKSKVLDIPRSIRLSRATIRNIHENLFWAFFYNVICIPLAAGFYSAVFHWNFEMNPMVGALAMSLSSVTVCLNALRLNLFSVKEAKGDRKRGIGKEKEVKLLAEFSQRGTVINNLNENKKQEEKRMEKKMNITGMMCGHCEARVKKALEAVEGVDHAEVSHESGTATVFLKKEVDNATLKAAVEKEDYVVTNIE</sequence>
<dbReference type="InterPro" id="IPR006121">
    <property type="entry name" value="HMA_dom"/>
</dbReference>
<keyword evidence="8" id="KW-0677">Repeat</keyword>
<evidence type="ECO:0000256" key="21">
    <source>
        <dbReference type="RuleBase" id="RU362081"/>
    </source>
</evidence>
<keyword evidence="7 21" id="KW-0479">Metal-binding</keyword>
<dbReference type="InterPro" id="IPR027256">
    <property type="entry name" value="P-typ_ATPase_IB"/>
</dbReference>
<feature type="transmembrane region" description="Helical" evidence="21">
    <location>
        <begin position="705"/>
        <end position="725"/>
    </location>
</feature>
<evidence type="ECO:0000256" key="18">
    <source>
        <dbReference type="ARBA" id="ARBA00029719"/>
    </source>
</evidence>
<dbReference type="GO" id="GO:0005507">
    <property type="term" value="F:copper ion binding"/>
    <property type="evidence" value="ECO:0007669"/>
    <property type="project" value="InterPro"/>
</dbReference>
<accession>G9WLR0</accession>
<evidence type="ECO:0000256" key="13">
    <source>
        <dbReference type="ARBA" id="ARBA00022967"/>
    </source>
</evidence>
<dbReference type="InterPro" id="IPR036412">
    <property type="entry name" value="HAD-like_sf"/>
</dbReference>
<dbReference type="InterPro" id="IPR008250">
    <property type="entry name" value="ATPase_P-typ_transduc_dom_A_sf"/>
</dbReference>
<dbReference type="Gene3D" id="2.70.150.10">
    <property type="entry name" value="Calcium-transporting ATPase, cytoplasmic transduction domain A"/>
    <property type="match status" value="1"/>
</dbReference>
<keyword evidence="25" id="KW-1185">Reference proteome</keyword>
<dbReference type="PRINTS" id="PR00941">
    <property type="entry name" value="CDATPASE"/>
</dbReference>
<dbReference type="SUPFAM" id="SSF81653">
    <property type="entry name" value="Calcium ATPase, transduction domain A"/>
    <property type="match status" value="1"/>
</dbReference>
<evidence type="ECO:0000256" key="16">
    <source>
        <dbReference type="ARBA" id="ARBA00023065"/>
    </source>
</evidence>
<evidence type="ECO:0000256" key="20">
    <source>
        <dbReference type="ARBA" id="ARBA00049289"/>
    </source>
</evidence>
<feature type="transmembrane region" description="Helical" evidence="21">
    <location>
        <begin position="208"/>
        <end position="227"/>
    </location>
</feature>
<dbReference type="GO" id="GO:0016887">
    <property type="term" value="F:ATP hydrolysis activity"/>
    <property type="evidence" value="ECO:0007669"/>
    <property type="project" value="InterPro"/>
</dbReference>
<evidence type="ECO:0000256" key="22">
    <source>
        <dbReference type="SAM" id="MobiDB-lite"/>
    </source>
</evidence>
<dbReference type="Proteomes" id="UP000018461">
    <property type="component" value="Unassembled WGS sequence"/>
</dbReference>
<dbReference type="HOGENOM" id="CLU_001771_0_3_9"/>
<feature type="transmembrane region" description="Helical" evidence="21">
    <location>
        <begin position="134"/>
        <end position="153"/>
    </location>
</feature>
<dbReference type="PATRIC" id="fig|796943.3.peg.657"/>
<keyword evidence="6 21" id="KW-0812">Transmembrane</keyword>
<dbReference type="InterPro" id="IPR006122">
    <property type="entry name" value="HMA_Cu_ion-bd"/>
</dbReference>
<feature type="domain" description="HMA" evidence="23">
    <location>
        <begin position="1"/>
        <end position="63"/>
    </location>
</feature>
<evidence type="ECO:0000256" key="2">
    <source>
        <dbReference type="ARBA" id="ARBA00006024"/>
    </source>
</evidence>
<organism evidence="24 25">
    <name type="scientific">Oribacterium parvum ACB1</name>
    <dbReference type="NCBI Taxonomy" id="796943"/>
    <lineage>
        <taxon>Bacteria</taxon>
        <taxon>Bacillati</taxon>
        <taxon>Bacillota</taxon>
        <taxon>Clostridia</taxon>
        <taxon>Lachnospirales</taxon>
        <taxon>Lachnospiraceae</taxon>
        <taxon>Oribacterium</taxon>
    </lineage>
</organism>